<evidence type="ECO:0000313" key="2">
    <source>
        <dbReference type="EMBL" id="MDP4535095.1"/>
    </source>
</evidence>
<gene>
    <name evidence="2" type="ORF">Q3O60_02705</name>
</gene>
<feature type="coiled-coil region" evidence="1">
    <location>
        <begin position="5"/>
        <end position="32"/>
    </location>
</feature>
<proteinExistence type="predicted"/>
<dbReference type="Proteomes" id="UP001231616">
    <property type="component" value="Unassembled WGS sequence"/>
</dbReference>
<name>A0ABT9GVL4_9GAMM</name>
<reference evidence="2 3" key="1">
    <citation type="submission" date="2023-08" db="EMBL/GenBank/DDBJ databases">
        <authorList>
            <person name="Joshi A."/>
            <person name="Thite S."/>
        </authorList>
    </citation>
    <scope>NUCLEOTIDE SEQUENCE [LARGE SCALE GENOMIC DNA]</scope>
    <source>
        <strain evidence="2 3">AC40</strain>
    </source>
</reference>
<evidence type="ECO:0000256" key="1">
    <source>
        <dbReference type="SAM" id="Coils"/>
    </source>
</evidence>
<dbReference type="RefSeq" id="WP_305892365.1">
    <property type="nucleotide sequence ID" value="NZ_JAUZVZ010000003.1"/>
</dbReference>
<sequence>MDQLLDQLDANLKELYRKVVDADAALNQLQQHGKGKHKAIFPKEAGFQSDSPRFMPYLAETAELVAAMRHSQQFNTATLQKAVQQLKWLHQTVQEFQLALKDNH</sequence>
<organism evidence="2 3">
    <name type="scientific">Alkalimonas collagenimarina</name>
    <dbReference type="NCBI Taxonomy" id="400390"/>
    <lineage>
        <taxon>Bacteria</taxon>
        <taxon>Pseudomonadati</taxon>
        <taxon>Pseudomonadota</taxon>
        <taxon>Gammaproteobacteria</taxon>
        <taxon>Alkalimonas</taxon>
    </lineage>
</organism>
<keyword evidence="3" id="KW-1185">Reference proteome</keyword>
<protein>
    <submittedName>
        <fullName evidence="2">Prephenate dehydrogenase</fullName>
    </submittedName>
</protein>
<accession>A0ABT9GVL4</accession>
<keyword evidence="1" id="KW-0175">Coiled coil</keyword>
<evidence type="ECO:0000313" key="3">
    <source>
        <dbReference type="Proteomes" id="UP001231616"/>
    </source>
</evidence>
<dbReference type="EMBL" id="JAUZVZ010000003">
    <property type="protein sequence ID" value="MDP4535095.1"/>
    <property type="molecule type" value="Genomic_DNA"/>
</dbReference>
<comment type="caution">
    <text evidence="2">The sequence shown here is derived from an EMBL/GenBank/DDBJ whole genome shotgun (WGS) entry which is preliminary data.</text>
</comment>